<dbReference type="RefSeq" id="WP_316413634.1">
    <property type="nucleotide sequence ID" value="NZ_AP027080.1"/>
</dbReference>
<dbReference type="AlphaFoldDB" id="A0AA48H2S8"/>
<keyword evidence="1" id="KW-0863">Zinc-finger</keyword>
<organism evidence="4 5">
    <name type="scientific">Mesoterricola silvestris</name>
    <dbReference type="NCBI Taxonomy" id="2927979"/>
    <lineage>
        <taxon>Bacteria</taxon>
        <taxon>Pseudomonadati</taxon>
        <taxon>Acidobacteriota</taxon>
        <taxon>Holophagae</taxon>
        <taxon>Holophagales</taxon>
        <taxon>Holophagaceae</taxon>
        <taxon>Mesoterricola</taxon>
    </lineage>
</organism>
<keyword evidence="1" id="KW-0862">Zinc</keyword>
<protein>
    <recommendedName>
        <fullName evidence="3">SWIM-type domain-containing protein</fullName>
    </recommendedName>
</protein>
<evidence type="ECO:0000259" key="3">
    <source>
        <dbReference type="PROSITE" id="PS50966"/>
    </source>
</evidence>
<dbReference type="InterPro" id="IPR007527">
    <property type="entry name" value="Znf_SWIM"/>
</dbReference>
<dbReference type="KEGG" id="msil:METEAL_41270"/>
<dbReference type="Proteomes" id="UP001238179">
    <property type="component" value="Chromosome"/>
</dbReference>
<evidence type="ECO:0000256" key="2">
    <source>
        <dbReference type="SAM" id="MobiDB-lite"/>
    </source>
</evidence>
<reference evidence="5" key="1">
    <citation type="journal article" date="2023" name="Int. J. Syst. Evol. Microbiol.">
        <title>Mesoterricola silvestris gen. nov., sp. nov., Mesoterricola sediminis sp. nov., Geothrix oryzae sp. nov., Geothrix edaphica sp. nov., Geothrix rubra sp. nov., and Geothrix limicola sp. nov., six novel members of Acidobacteriota isolated from soils.</title>
        <authorList>
            <person name="Itoh H."/>
            <person name="Sugisawa Y."/>
            <person name="Mise K."/>
            <person name="Xu Z."/>
            <person name="Kuniyasu M."/>
            <person name="Ushijima N."/>
            <person name="Kawano K."/>
            <person name="Kobayashi E."/>
            <person name="Shiratori Y."/>
            <person name="Masuda Y."/>
            <person name="Senoo K."/>
        </authorList>
    </citation>
    <scope>NUCLEOTIDE SEQUENCE [LARGE SCALE GENOMIC DNA]</scope>
    <source>
        <strain evidence="5">W79</strain>
    </source>
</reference>
<dbReference type="PROSITE" id="PS50966">
    <property type="entry name" value="ZF_SWIM"/>
    <property type="match status" value="1"/>
</dbReference>
<evidence type="ECO:0000256" key="1">
    <source>
        <dbReference type="PROSITE-ProRule" id="PRU00325"/>
    </source>
</evidence>
<dbReference type="EMBL" id="AP027080">
    <property type="protein sequence ID" value="BDU74953.1"/>
    <property type="molecule type" value="Genomic_DNA"/>
</dbReference>
<dbReference type="PANTHER" id="PTHR38133:SF1">
    <property type="entry name" value="SLR1429 PROTEIN"/>
    <property type="match status" value="1"/>
</dbReference>
<dbReference type="PANTHER" id="PTHR38133">
    <property type="entry name" value="SLR1429 PROTEIN"/>
    <property type="match status" value="1"/>
</dbReference>
<accession>A0AA48H2S8</accession>
<gene>
    <name evidence="4" type="ORF">METEAL_41270</name>
</gene>
<keyword evidence="1" id="KW-0479">Metal-binding</keyword>
<feature type="domain" description="SWIM-type" evidence="3">
    <location>
        <begin position="117"/>
        <end position="147"/>
    </location>
</feature>
<name>A0AA48H2S8_9BACT</name>
<dbReference type="GO" id="GO:0008270">
    <property type="term" value="F:zinc ion binding"/>
    <property type="evidence" value="ECO:0007669"/>
    <property type="project" value="UniProtKB-KW"/>
</dbReference>
<evidence type="ECO:0000313" key="5">
    <source>
        <dbReference type="Proteomes" id="UP001238179"/>
    </source>
</evidence>
<keyword evidence="5" id="KW-1185">Reference proteome</keyword>
<proteinExistence type="predicted"/>
<evidence type="ECO:0000313" key="4">
    <source>
        <dbReference type="EMBL" id="BDU74953.1"/>
    </source>
</evidence>
<feature type="region of interest" description="Disordered" evidence="2">
    <location>
        <begin position="280"/>
        <end position="327"/>
    </location>
</feature>
<sequence length="327" mass="36454">MSQMSERFGTTWWGRLWITALEQLGDDFENRLPRGKKYAEEGAVSHFTVTPGEIQAKVHGRKTYNVTLGLPALSSSQWEKALERIHAESRFVASLLAGEMPQGLDETFRESGASLYPRVPKELQTHCDCPDWANPCKHVAAVCYIMAEALDRDPWLLFDLRGRTREDVLQALQARMDAPAAESAPRKRGRPKKAVSVVDLLPRRNEMAEPWLRMSEEAFDTPPVPIPEVALPRAIPADPSVFIQLGPLPHARIEASLCLAALMHRTAQVVQVQIEEGVGNMEESETPYDPAGEPPVEAPASPFESAMPAQPSAKPWRHSKKRRWGKG</sequence>
<dbReference type="Pfam" id="PF04434">
    <property type="entry name" value="SWIM"/>
    <property type="match status" value="1"/>
</dbReference>
<feature type="compositionally biased region" description="Basic residues" evidence="2">
    <location>
        <begin position="315"/>
        <end position="327"/>
    </location>
</feature>